<gene>
    <name evidence="2" type="ORF">GCM10010305_30240</name>
</gene>
<organism evidence="2 3">
    <name type="scientific">Streptomyces termitum</name>
    <dbReference type="NCBI Taxonomy" id="67368"/>
    <lineage>
        <taxon>Bacteria</taxon>
        <taxon>Bacillati</taxon>
        <taxon>Actinomycetota</taxon>
        <taxon>Actinomycetes</taxon>
        <taxon>Kitasatosporales</taxon>
        <taxon>Streptomycetaceae</taxon>
        <taxon>Streptomyces</taxon>
    </lineage>
</organism>
<keyword evidence="3" id="KW-1185">Reference proteome</keyword>
<reference evidence="2" key="1">
    <citation type="journal article" date="2014" name="Int. J. Syst. Evol. Microbiol.">
        <title>Complete genome sequence of Corynebacterium casei LMG S-19264T (=DSM 44701T), isolated from a smear-ripened cheese.</title>
        <authorList>
            <consortium name="US DOE Joint Genome Institute (JGI-PGF)"/>
            <person name="Walter F."/>
            <person name="Albersmeier A."/>
            <person name="Kalinowski J."/>
            <person name="Ruckert C."/>
        </authorList>
    </citation>
    <scope>NUCLEOTIDE SEQUENCE</scope>
    <source>
        <strain evidence="2">JCM 4518</strain>
    </source>
</reference>
<comment type="caution">
    <text evidence="2">The sequence shown here is derived from an EMBL/GenBank/DDBJ whole genome shotgun (WGS) entry which is preliminary data.</text>
</comment>
<dbReference type="AlphaFoldDB" id="A0A918W859"/>
<dbReference type="EMBL" id="BMUL01000007">
    <property type="protein sequence ID" value="GHA84432.1"/>
    <property type="molecule type" value="Genomic_DNA"/>
</dbReference>
<dbReference type="RefSeq" id="WP_229849771.1">
    <property type="nucleotide sequence ID" value="NZ_BMUL01000007.1"/>
</dbReference>
<protein>
    <submittedName>
        <fullName evidence="2">Uncharacterized protein</fullName>
    </submittedName>
</protein>
<proteinExistence type="predicted"/>
<evidence type="ECO:0000313" key="3">
    <source>
        <dbReference type="Proteomes" id="UP000644020"/>
    </source>
</evidence>
<accession>A0A918W859</accession>
<sequence>MTAPARPGAFREGTGVRNGTGVRGRRKALAVAGALLLAVVTALLAGQPSSAANRTAAAVEPLGVPFLPSPYPLRVTIDSMVAVSLTVDKGVTIRLSDGTTRVTNKYTFTKLQIRSHMNVTQRADGHTLTIDVPNEGSLGGYDSAGRPETTTMWGNITNVCVRVLLKICGVQGLLDFFGSLIPLTAGAEDFAGDIYAIRTVDDHAALDSTDNPVHLPGTITVTTP</sequence>
<evidence type="ECO:0000256" key="1">
    <source>
        <dbReference type="SAM" id="MobiDB-lite"/>
    </source>
</evidence>
<reference evidence="2" key="2">
    <citation type="submission" date="2020-09" db="EMBL/GenBank/DDBJ databases">
        <authorList>
            <person name="Sun Q."/>
            <person name="Ohkuma M."/>
        </authorList>
    </citation>
    <scope>NUCLEOTIDE SEQUENCE</scope>
    <source>
        <strain evidence="2">JCM 4518</strain>
    </source>
</reference>
<feature type="region of interest" description="Disordered" evidence="1">
    <location>
        <begin position="1"/>
        <end position="21"/>
    </location>
</feature>
<dbReference type="Proteomes" id="UP000644020">
    <property type="component" value="Unassembled WGS sequence"/>
</dbReference>
<name>A0A918W859_9ACTN</name>
<evidence type="ECO:0000313" key="2">
    <source>
        <dbReference type="EMBL" id="GHA84432.1"/>
    </source>
</evidence>